<evidence type="ECO:0000313" key="1">
    <source>
        <dbReference type="EMBL" id="TLP66042.1"/>
    </source>
</evidence>
<name>A0A5R8ZJU6_9ACTN</name>
<evidence type="ECO:0000313" key="2">
    <source>
        <dbReference type="Proteomes" id="UP000309033"/>
    </source>
</evidence>
<sequence>MTRDPVPEPGEDLLGKTLARAVAGLTATGRLVVVEVAADGMTTFEIHRDEHGTALGRQWPLPWITLTAEHGWGEDARQALLRAAGLPAPGSEVIVACSSPESGTALQALEWLREAGTAQVFSTAAPITGLVRDVLVGDPLHQSYDLVVMRPAGAGGRLELAGKLLFPVGARAGTRTELTVRCEPGGEHGTALAVVTRQGREPRLLSVHSARVAPGQYVVTAELVRPGRVRFAGLPGLAADGRTWDDLLADVPDRLPPRTGPAHLICAVEVCGPDVKVEERLGRARQMIAFLSGEPAEAPRVSLVAYGAHSFDRSVRDRPVEVVTWQATAEAALKGLDGLEERGAVTQGYPYHPHAAQVEDMLATVAARLSRSMSQSSPGRHVLLTIGDRRPHPGRADRSGVLPCPQRHDWRSLLAYLEHLPGVAFGAICDQPEDGPPHRIWRHLGAQALAHLDALDLQGLAAGLGLAVPAAVHVPFPLLDETE</sequence>
<dbReference type="AlphaFoldDB" id="A0A5R8ZJU6"/>
<organism evidence="1 2">
    <name type="scientific">Microbispora triticiradicis</name>
    <dbReference type="NCBI Taxonomy" id="2200763"/>
    <lineage>
        <taxon>Bacteria</taxon>
        <taxon>Bacillati</taxon>
        <taxon>Actinomycetota</taxon>
        <taxon>Actinomycetes</taxon>
        <taxon>Streptosporangiales</taxon>
        <taxon>Streptosporangiaceae</taxon>
        <taxon>Microbispora</taxon>
    </lineage>
</organism>
<proteinExistence type="predicted"/>
<dbReference type="OrthoDB" id="3502217at2"/>
<protein>
    <submittedName>
        <fullName evidence="1">Uncharacterized protein</fullName>
    </submittedName>
</protein>
<dbReference type="EMBL" id="VANP01000001">
    <property type="protein sequence ID" value="TLP66042.1"/>
    <property type="molecule type" value="Genomic_DNA"/>
</dbReference>
<gene>
    <name evidence="1" type="ORF">FED44_00475</name>
</gene>
<keyword evidence="2" id="KW-1185">Reference proteome</keyword>
<dbReference type="Proteomes" id="UP000309033">
    <property type="component" value="Unassembled WGS sequence"/>
</dbReference>
<accession>A0A5R8ZJU6</accession>
<comment type="caution">
    <text evidence="1">The sequence shown here is derived from an EMBL/GenBank/DDBJ whole genome shotgun (WGS) entry which is preliminary data.</text>
</comment>
<reference evidence="1" key="1">
    <citation type="submission" date="2019-05" db="EMBL/GenBank/DDBJ databases">
        <title>Isolation, diversity and antifungal activity of Actinobacteria from wheat.</title>
        <authorList>
            <person name="Yu B."/>
        </authorList>
    </citation>
    <scope>NUCLEOTIDE SEQUENCE [LARGE SCALE GENOMIC DNA]</scope>
    <source>
        <strain evidence="1">NEAU-HEGS1-5</strain>
    </source>
</reference>